<keyword evidence="2" id="KW-1185">Reference proteome</keyword>
<name>A0A914CPG3_9BILA</name>
<evidence type="ECO:0000313" key="4">
    <source>
        <dbReference type="WBParaSite" id="ACRNAN_scaffold1898.g11232.t1"/>
    </source>
</evidence>
<evidence type="ECO:0000313" key="3">
    <source>
        <dbReference type="WBParaSite" id="ACRNAN_scaffold12549.g15146.t1"/>
    </source>
</evidence>
<reference evidence="3 4" key="1">
    <citation type="submission" date="2022-11" db="UniProtKB">
        <authorList>
            <consortium name="WormBaseParasite"/>
        </authorList>
    </citation>
    <scope>IDENTIFICATION</scope>
</reference>
<protein>
    <submittedName>
        <fullName evidence="3 4">Uncharacterized protein</fullName>
    </submittedName>
</protein>
<dbReference type="WBParaSite" id="ACRNAN_scaffold12549.g15146.t1">
    <property type="protein sequence ID" value="ACRNAN_scaffold12549.g15146.t1"/>
    <property type="gene ID" value="ACRNAN_scaffold12549.g15146"/>
</dbReference>
<dbReference type="Proteomes" id="UP000887540">
    <property type="component" value="Unplaced"/>
</dbReference>
<dbReference type="WBParaSite" id="ACRNAN_scaffold1898.g11232.t1">
    <property type="protein sequence ID" value="ACRNAN_scaffold1898.g11232.t1"/>
    <property type="gene ID" value="ACRNAN_scaffold1898.g11232"/>
</dbReference>
<accession>A0A914CPG3</accession>
<feature type="compositionally biased region" description="Basic residues" evidence="1">
    <location>
        <begin position="88"/>
        <end position="100"/>
    </location>
</feature>
<proteinExistence type="predicted"/>
<feature type="region of interest" description="Disordered" evidence="1">
    <location>
        <begin position="86"/>
        <end position="117"/>
    </location>
</feature>
<evidence type="ECO:0000313" key="2">
    <source>
        <dbReference type="Proteomes" id="UP000887540"/>
    </source>
</evidence>
<dbReference type="PANTHER" id="PTHR38608">
    <property type="entry name" value="PROTEIN CBG07207"/>
    <property type="match status" value="1"/>
</dbReference>
<organism evidence="2 3">
    <name type="scientific">Acrobeloides nanus</name>
    <dbReference type="NCBI Taxonomy" id="290746"/>
    <lineage>
        <taxon>Eukaryota</taxon>
        <taxon>Metazoa</taxon>
        <taxon>Ecdysozoa</taxon>
        <taxon>Nematoda</taxon>
        <taxon>Chromadorea</taxon>
        <taxon>Rhabditida</taxon>
        <taxon>Tylenchina</taxon>
        <taxon>Cephalobomorpha</taxon>
        <taxon>Cephaloboidea</taxon>
        <taxon>Cephalobidae</taxon>
        <taxon>Acrobeloides</taxon>
    </lineage>
</organism>
<dbReference type="PANTHER" id="PTHR38608:SF4">
    <property type="entry name" value="PROTEIN CBG07207"/>
    <property type="match status" value="1"/>
</dbReference>
<dbReference type="AlphaFoldDB" id="A0A914CPG3"/>
<sequence length="117" mass="13316">MLGMFNCNADEGVEFYAARKVDANSNDADMKVFTEYKEKLHVTYTKDGRKLSNGHISGQQCINPPDQWKKLILSAAAKKVIAIERKNSSKNKKRRSIKKMKSCETMDSEEVPDKETK</sequence>
<evidence type="ECO:0000256" key="1">
    <source>
        <dbReference type="SAM" id="MobiDB-lite"/>
    </source>
</evidence>